<keyword evidence="1" id="KW-0472">Membrane</keyword>
<comment type="subcellular location">
    <subcellularLocation>
        <location evidence="1">Cell membrane</location>
        <topology evidence="1">Peripheral membrane protein</topology>
        <orientation evidence="1">Cytoplasmic side</orientation>
    </subcellularLocation>
</comment>
<dbReference type="PANTHER" id="PTHR33383:SF1">
    <property type="entry name" value="MEMBRANE PROTEIN INSERTION EFFICIENCY FACTOR-RELATED"/>
    <property type="match status" value="1"/>
</dbReference>
<protein>
    <recommendedName>
        <fullName evidence="1">Putative membrane protein insertion efficiency factor</fullName>
    </recommendedName>
</protein>
<dbReference type="Proteomes" id="UP000234253">
    <property type="component" value="Unassembled WGS sequence"/>
</dbReference>
<reference evidence="2 3" key="1">
    <citation type="submission" date="2017-06" db="EMBL/GenBank/DDBJ databases">
        <title>Metabolic interaction between xylem feeders and their symbionts.</title>
        <authorList>
            <person name="Chouaia B."/>
        </authorList>
    </citation>
    <scope>NUCLEOTIDE SEQUENCE [LARGE SCALE GENOMIC DNA]</scope>
    <source>
        <strain evidence="2 3">Gra</strain>
    </source>
</reference>
<gene>
    <name evidence="2" type="ORF">CEX73_02390</name>
</gene>
<dbReference type="HAMAP" id="MF_00386">
    <property type="entry name" value="UPF0161_YidD"/>
    <property type="match status" value="1"/>
</dbReference>
<comment type="function">
    <text evidence="1">Could be involved in insertion of integral membrane proteins into the membrane.</text>
</comment>
<sequence>MASLLSLIVKLLSWLIRCYQLIISPLLMHHCRFWPTCSQYSIEAIDRFGILKGSWLILKRILKCHPLNPGGEDILPLKNFDKREH</sequence>
<dbReference type="NCBIfam" id="TIGR00278">
    <property type="entry name" value="membrane protein insertion efficiency factor YidD"/>
    <property type="match status" value="1"/>
</dbReference>
<name>A0A2N4XWL3_9GAMM</name>
<comment type="similarity">
    <text evidence="1">Belongs to the UPF0161 family.</text>
</comment>
<dbReference type="EMBL" id="NJPO01000127">
    <property type="protein sequence ID" value="PLK58420.1"/>
    <property type="molecule type" value="Genomic_DNA"/>
</dbReference>
<dbReference type="AlphaFoldDB" id="A0A2N4XWL3"/>
<dbReference type="InterPro" id="IPR002696">
    <property type="entry name" value="Membr_insert_effic_factor_YidD"/>
</dbReference>
<keyword evidence="1" id="KW-1003">Cell membrane</keyword>
<evidence type="ECO:0000313" key="2">
    <source>
        <dbReference type="EMBL" id="PLK58420.1"/>
    </source>
</evidence>
<organism evidence="2 3">
    <name type="scientific">Candidatus Palibaumannia cicadellinicola</name>
    <dbReference type="NCBI Taxonomy" id="186490"/>
    <lineage>
        <taxon>Bacteria</taxon>
        <taxon>Pseudomonadati</taxon>
        <taxon>Pseudomonadota</taxon>
        <taxon>Gammaproteobacteria</taxon>
        <taxon>Candidatus Palibaumannia</taxon>
    </lineage>
</organism>
<accession>A0A2N4XWL3</accession>
<dbReference type="GO" id="GO:0005886">
    <property type="term" value="C:plasma membrane"/>
    <property type="evidence" value="ECO:0007669"/>
    <property type="project" value="UniProtKB-SubCell"/>
</dbReference>
<proteinExistence type="inferred from homology"/>
<comment type="caution">
    <text evidence="2">The sequence shown here is derived from an EMBL/GenBank/DDBJ whole genome shotgun (WGS) entry which is preliminary data.</text>
</comment>
<dbReference type="PANTHER" id="PTHR33383">
    <property type="entry name" value="MEMBRANE PROTEIN INSERTION EFFICIENCY FACTOR-RELATED"/>
    <property type="match status" value="1"/>
</dbReference>
<evidence type="ECO:0000313" key="3">
    <source>
        <dbReference type="Proteomes" id="UP000234253"/>
    </source>
</evidence>
<dbReference type="Pfam" id="PF01809">
    <property type="entry name" value="YidD"/>
    <property type="match status" value="1"/>
</dbReference>
<dbReference type="RefSeq" id="WP_101626996.1">
    <property type="nucleotide sequence ID" value="NZ_NJPO01000127.1"/>
</dbReference>
<evidence type="ECO:0000256" key="1">
    <source>
        <dbReference type="HAMAP-Rule" id="MF_00386"/>
    </source>
</evidence>
<dbReference type="SMART" id="SM01234">
    <property type="entry name" value="Haemolytic"/>
    <property type="match status" value="1"/>
</dbReference>
<dbReference type="OrthoDB" id="9801753at2"/>